<organism evidence="1 2">
    <name type="scientific">Candidatus Epulonipiscium fishelsonii</name>
    <dbReference type="NCBI Taxonomy" id="77094"/>
    <lineage>
        <taxon>Bacteria</taxon>
        <taxon>Bacillati</taxon>
        <taxon>Bacillota</taxon>
        <taxon>Clostridia</taxon>
        <taxon>Lachnospirales</taxon>
        <taxon>Lachnospiraceae</taxon>
        <taxon>Candidatus Epulonipiscium</taxon>
    </lineage>
</organism>
<sequence>MKEVLILKLNFKGKIISYNKYASLRLDLKATDDIYEIIIPTNHNKVKSLLRTASKNRNKLSTELIFKDATDRNVYTMCIVEYNITMQEIEISAIQVNRVSLTSDKNKHSKKLFYDDLTKIPNKEYFESYFYKNKHLIKDAALIYLDIDNFKSINDSLTRKAGDRALTTIASRLQNVDYSDYIVGRIVGDEFIILLKSVKTKERVEEFLNIITKTFNEPFVIGNVTFVVSYSAGIAMYPVNGRDFEELFDNATIALNKAKANGKRQYSFYDDRIKSHVLRKVYMESEIREGLKNEEFSLFYQPQIDVNTKKIVGFEALVRWIKPDGQIIPPFKFIPIAEETRLMVPMGTWILKEACLFINRLKDKGYSDFSVAVNISGIQIAEDNFVQIVKAIITETNININNLHFEITESVLMTDMEQTTEKIKQLKDMGISIALDDFGTGYSSLTYLKNFPINILKIEKNFVDDIGTNRKNLVGVIIDLGHELGLEVVAEGIEHIEQLKYLEDYKCNIIQGYIISKPLPENELLDFIEEYNF</sequence>
<evidence type="ECO:0000313" key="2">
    <source>
        <dbReference type="Proteomes" id="UP000188605"/>
    </source>
</evidence>
<evidence type="ECO:0000313" key="1">
    <source>
        <dbReference type="EMBL" id="ONI39262.1"/>
    </source>
</evidence>
<proteinExistence type="predicted"/>
<accession>A0ACC8XAH3</accession>
<gene>
    <name evidence="1" type="ORF">AN396_08850</name>
</gene>
<dbReference type="EMBL" id="LJDB01000065">
    <property type="protein sequence ID" value="ONI39262.1"/>
    <property type="molecule type" value="Genomic_DNA"/>
</dbReference>
<dbReference type="Proteomes" id="UP000188605">
    <property type="component" value="Unassembled WGS sequence"/>
</dbReference>
<reference evidence="1" key="1">
    <citation type="submission" date="2016-08" db="EMBL/GenBank/DDBJ databases">
        <authorList>
            <person name="Ngugi D.K."/>
            <person name="Miyake S."/>
            <person name="Stingl U."/>
        </authorList>
    </citation>
    <scope>NUCLEOTIDE SEQUENCE</scope>
    <source>
        <strain evidence="1">SCG-B11WGA-EpuloA1</strain>
    </source>
</reference>
<keyword evidence="2" id="KW-1185">Reference proteome</keyword>
<comment type="caution">
    <text evidence="1">The sequence shown here is derived from an EMBL/GenBank/DDBJ whole genome shotgun (WGS) entry which is preliminary data.</text>
</comment>
<name>A0ACC8XAH3_9FIRM</name>
<protein>
    <submittedName>
        <fullName evidence="1">Uncharacterized protein</fullName>
    </submittedName>
</protein>